<evidence type="ECO:0000313" key="1">
    <source>
        <dbReference type="EMBL" id="TXK04449.1"/>
    </source>
</evidence>
<dbReference type="Pfam" id="PF11662">
    <property type="entry name" value="DUF3263"/>
    <property type="match status" value="1"/>
</dbReference>
<name>A0A5C8HN60_9MICO</name>
<dbReference type="InterPro" id="IPR021678">
    <property type="entry name" value="DUF3263"/>
</dbReference>
<sequence>MSTSTVVPPLDTVAPASAVDIDARGILQFEARWPQHSAAKEQQIAALWGMSAVRYYQVLARVSAQPSAIAAEPFVAARVRRQRGGRAPLLGESAEHSRLGSVASSGAFELPA</sequence>
<dbReference type="AlphaFoldDB" id="A0A5C8HN60"/>
<organism evidence="1 2">
    <name type="scientific">Microbacterium mitrae</name>
    <dbReference type="NCBI Taxonomy" id="664640"/>
    <lineage>
        <taxon>Bacteria</taxon>
        <taxon>Bacillati</taxon>
        <taxon>Actinomycetota</taxon>
        <taxon>Actinomycetes</taxon>
        <taxon>Micrococcales</taxon>
        <taxon>Microbacteriaceae</taxon>
        <taxon>Microbacterium</taxon>
    </lineage>
</organism>
<accession>A0A5C8HN60</accession>
<keyword evidence="2" id="KW-1185">Reference proteome</keyword>
<protein>
    <submittedName>
        <fullName evidence="1">DUF3263 domain-containing protein</fullName>
    </submittedName>
</protein>
<dbReference type="OrthoDB" id="3268863at2"/>
<evidence type="ECO:0000313" key="2">
    <source>
        <dbReference type="Proteomes" id="UP000321196"/>
    </source>
</evidence>
<dbReference type="EMBL" id="VRSW01000002">
    <property type="protein sequence ID" value="TXK04449.1"/>
    <property type="molecule type" value="Genomic_DNA"/>
</dbReference>
<gene>
    <name evidence="1" type="ORF">FVP60_07040</name>
</gene>
<dbReference type="Proteomes" id="UP000321196">
    <property type="component" value="Unassembled WGS sequence"/>
</dbReference>
<comment type="caution">
    <text evidence="1">The sequence shown here is derived from an EMBL/GenBank/DDBJ whole genome shotgun (WGS) entry which is preliminary data.</text>
</comment>
<proteinExistence type="predicted"/>
<dbReference type="RefSeq" id="WP_147825584.1">
    <property type="nucleotide sequence ID" value="NZ_BAAARG010000002.1"/>
</dbReference>
<reference evidence="1 2" key="1">
    <citation type="submission" date="2019-08" db="EMBL/GenBank/DDBJ databases">
        <authorList>
            <person name="Dong K."/>
        </authorList>
    </citation>
    <scope>NUCLEOTIDE SEQUENCE [LARGE SCALE GENOMIC DNA]</scope>
    <source>
        <strain evidence="1 2">M4-8</strain>
    </source>
</reference>